<feature type="transmembrane region" description="Helical" evidence="4">
    <location>
        <begin position="7"/>
        <end position="28"/>
    </location>
</feature>
<feature type="transmembrane region" description="Helical" evidence="4">
    <location>
        <begin position="97"/>
        <end position="123"/>
    </location>
</feature>
<dbReference type="EMBL" id="CP099547">
    <property type="protein sequence ID" value="USR79231.1"/>
    <property type="molecule type" value="Genomic_DNA"/>
</dbReference>
<keyword evidence="4" id="KW-0812">Transmembrane</keyword>
<feature type="transmembrane region" description="Helical" evidence="4">
    <location>
        <begin position="71"/>
        <end position="91"/>
    </location>
</feature>
<name>A0ABY5AIG5_9ACTO</name>
<dbReference type="CDD" id="cd16917">
    <property type="entry name" value="HATPase_UhpB-NarQ-NarX-like"/>
    <property type="match status" value="1"/>
</dbReference>
<evidence type="ECO:0000256" key="4">
    <source>
        <dbReference type="SAM" id="Phobius"/>
    </source>
</evidence>
<dbReference type="Proteomes" id="UP001056109">
    <property type="component" value="Chromosome"/>
</dbReference>
<dbReference type="GO" id="GO:0016301">
    <property type="term" value="F:kinase activity"/>
    <property type="evidence" value="ECO:0007669"/>
    <property type="project" value="UniProtKB-KW"/>
</dbReference>
<keyword evidence="3" id="KW-0902">Two-component regulatory system</keyword>
<dbReference type="PANTHER" id="PTHR24421:SF63">
    <property type="entry name" value="SENSOR HISTIDINE KINASE DESK"/>
    <property type="match status" value="1"/>
</dbReference>
<sequence length="356" mass="38780">MDTRREYALSLTMSLIWLFFLFIPLRLIAIGPYSPALRSLGYLLIAIFAIVNVTTWVLTFLPRLAHRRTELFVSSVIIQSAITASVLWLFGAAGLSLFPYLFSLVGIHLPLAAASTVVVVLGASMEIAGWWLNTSALAHQLLFISIAIFAMTAGSRYFDQIAKEKQAAIVHETTANERSRLARDIHDVLGHSLTVMSMKSELALRLFDVDPSRARAEIEDIRDLSRAAIAEVRATVSGIRMRLLDEELTSAVEVLRKAGLQVTVTGSVDDVDPRFRFVFAWVVREASTNILRHSRASQITITLSSSQISVSDDGVGIGATAPGNGLTGLSERITAAGGRLEISDNSPGTIVRATMI</sequence>
<evidence type="ECO:0000259" key="5">
    <source>
        <dbReference type="Pfam" id="PF07730"/>
    </source>
</evidence>
<dbReference type="Gene3D" id="3.30.565.10">
    <property type="entry name" value="Histidine kinase-like ATPase, C-terminal domain"/>
    <property type="match status" value="1"/>
</dbReference>
<dbReference type="Pfam" id="PF07730">
    <property type="entry name" value="HisKA_3"/>
    <property type="match status" value="1"/>
</dbReference>
<dbReference type="InterPro" id="IPR050482">
    <property type="entry name" value="Sensor_HK_TwoCompSys"/>
</dbReference>
<keyword evidence="4" id="KW-1133">Transmembrane helix</keyword>
<keyword evidence="4" id="KW-0472">Membrane</keyword>
<evidence type="ECO:0000256" key="3">
    <source>
        <dbReference type="ARBA" id="ARBA00023012"/>
    </source>
</evidence>
<keyword evidence="1" id="KW-0808">Transferase</keyword>
<protein>
    <submittedName>
        <fullName evidence="6">Sensor histidine kinase</fullName>
    </submittedName>
</protein>
<feature type="transmembrane region" description="Helical" evidence="4">
    <location>
        <begin position="130"/>
        <end position="151"/>
    </location>
</feature>
<evidence type="ECO:0000256" key="2">
    <source>
        <dbReference type="ARBA" id="ARBA00022777"/>
    </source>
</evidence>
<reference evidence="6" key="1">
    <citation type="submission" date="2022-06" db="EMBL/GenBank/DDBJ databases">
        <title>Complete Genome Sequence of Arcanobacterium pinnipediorum strain DSM 28752 isolated from a harbour seal.</title>
        <authorList>
            <person name="Borowiak M."/>
            <person name="Kreitlow A."/>
            <person name="Alssahen M."/>
            <person name="Malorny B."/>
            <person name="Laemmler C."/>
            <person name="Prenger-Berninghoff E."/>
            <person name="Siebert U."/>
            <person name="Ploetz M."/>
            <person name="Abdulmawjood A."/>
        </authorList>
    </citation>
    <scope>NUCLEOTIDE SEQUENCE</scope>
    <source>
        <strain evidence="6">DSM 28752</strain>
    </source>
</reference>
<proteinExistence type="predicted"/>
<dbReference type="PANTHER" id="PTHR24421">
    <property type="entry name" value="NITRATE/NITRITE SENSOR PROTEIN NARX-RELATED"/>
    <property type="match status" value="1"/>
</dbReference>
<dbReference type="Gene3D" id="1.20.5.1930">
    <property type="match status" value="1"/>
</dbReference>
<dbReference type="SUPFAM" id="SSF55874">
    <property type="entry name" value="ATPase domain of HSP90 chaperone/DNA topoisomerase II/histidine kinase"/>
    <property type="match status" value="1"/>
</dbReference>
<keyword evidence="2 6" id="KW-0418">Kinase</keyword>
<feature type="transmembrane region" description="Helical" evidence="4">
    <location>
        <begin position="40"/>
        <end position="59"/>
    </location>
</feature>
<accession>A0ABY5AIG5</accession>
<feature type="domain" description="Signal transduction histidine kinase subgroup 3 dimerisation and phosphoacceptor" evidence="5">
    <location>
        <begin position="177"/>
        <end position="240"/>
    </location>
</feature>
<evidence type="ECO:0000256" key="1">
    <source>
        <dbReference type="ARBA" id="ARBA00022679"/>
    </source>
</evidence>
<dbReference type="InterPro" id="IPR036890">
    <property type="entry name" value="HATPase_C_sf"/>
</dbReference>
<gene>
    <name evidence="6" type="ORF">NG665_07585</name>
</gene>
<dbReference type="InterPro" id="IPR011712">
    <property type="entry name" value="Sig_transdc_His_kin_sub3_dim/P"/>
</dbReference>
<keyword evidence="7" id="KW-1185">Reference proteome</keyword>
<dbReference type="RefSeq" id="WP_252673105.1">
    <property type="nucleotide sequence ID" value="NZ_CP099547.1"/>
</dbReference>
<evidence type="ECO:0000313" key="6">
    <source>
        <dbReference type="EMBL" id="USR79231.1"/>
    </source>
</evidence>
<evidence type="ECO:0000313" key="7">
    <source>
        <dbReference type="Proteomes" id="UP001056109"/>
    </source>
</evidence>
<organism evidence="6 7">
    <name type="scientific">Arcanobacterium pinnipediorum</name>
    <dbReference type="NCBI Taxonomy" id="1503041"/>
    <lineage>
        <taxon>Bacteria</taxon>
        <taxon>Bacillati</taxon>
        <taxon>Actinomycetota</taxon>
        <taxon>Actinomycetes</taxon>
        <taxon>Actinomycetales</taxon>
        <taxon>Actinomycetaceae</taxon>
        <taxon>Arcanobacterium</taxon>
    </lineage>
</organism>